<accession>A0ABV4DQJ0</accession>
<gene>
    <name evidence="1" type="ORF">AALT52_06605</name>
</gene>
<evidence type="ECO:0000313" key="1">
    <source>
        <dbReference type="EMBL" id="MEY8662554.1"/>
    </source>
</evidence>
<sequence length="109" mass="12663">MRKNKREVALNQVDQLLTELFDELTSAKAKAAVQRAYNTIHRQKSLNMSYKMVPDAITTLKKEFSHLSLTKQVRFTRAQEELVSRLTVFTRKAFQHGFEGLMFINVWSG</sequence>
<proteinExistence type="predicted"/>
<dbReference type="RefSeq" id="WP_369942197.1">
    <property type="nucleotide sequence ID" value="NZ_JBCLUF010000021.1"/>
</dbReference>
<name>A0ABV4DQJ0_9LACO</name>
<dbReference type="Proteomes" id="UP001565236">
    <property type="component" value="Unassembled WGS sequence"/>
</dbReference>
<comment type="caution">
    <text evidence="1">The sequence shown here is derived from an EMBL/GenBank/DDBJ whole genome shotgun (WGS) entry which is preliminary data.</text>
</comment>
<protein>
    <submittedName>
        <fullName evidence="1">Uncharacterized protein</fullName>
    </submittedName>
</protein>
<keyword evidence="2" id="KW-1185">Reference proteome</keyword>
<reference evidence="1 2" key="1">
    <citation type="submission" date="2024-03" db="EMBL/GenBank/DDBJ databases">
        <title>Mouse gut bacterial collection (mGBC) of GemPharmatech.</title>
        <authorList>
            <person name="He Y."/>
            <person name="Dong L."/>
            <person name="Wu D."/>
            <person name="Gao X."/>
            <person name="Lin Z."/>
        </authorList>
    </citation>
    <scope>NUCLEOTIDE SEQUENCE [LARGE SCALE GENOMIC DNA]</scope>
    <source>
        <strain evidence="1 2">15-30</strain>
    </source>
</reference>
<dbReference type="EMBL" id="JBCLUF010000021">
    <property type="protein sequence ID" value="MEY8662554.1"/>
    <property type="molecule type" value="Genomic_DNA"/>
</dbReference>
<evidence type="ECO:0000313" key="2">
    <source>
        <dbReference type="Proteomes" id="UP001565236"/>
    </source>
</evidence>
<organism evidence="1 2">
    <name type="scientific">Ligilactobacillus faecis</name>
    <dbReference type="NCBI Taxonomy" id="762833"/>
    <lineage>
        <taxon>Bacteria</taxon>
        <taxon>Bacillati</taxon>
        <taxon>Bacillota</taxon>
        <taxon>Bacilli</taxon>
        <taxon>Lactobacillales</taxon>
        <taxon>Lactobacillaceae</taxon>
        <taxon>Ligilactobacillus</taxon>
    </lineage>
</organism>